<comment type="caution">
    <text evidence="2">The sequence shown here is derived from an EMBL/GenBank/DDBJ whole genome shotgun (WGS) entry which is preliminary data.</text>
</comment>
<dbReference type="EMBL" id="JAWDGP010000055">
    <property type="protein sequence ID" value="KAK3804068.1"/>
    <property type="molecule type" value="Genomic_DNA"/>
</dbReference>
<evidence type="ECO:0000256" key="1">
    <source>
        <dbReference type="SAM" id="MobiDB-lite"/>
    </source>
</evidence>
<proteinExistence type="predicted"/>
<reference evidence="2" key="1">
    <citation type="journal article" date="2023" name="G3 (Bethesda)">
        <title>A reference genome for the long-term kleptoplast-retaining sea slug Elysia crispata morphotype clarki.</title>
        <authorList>
            <person name="Eastman K.E."/>
            <person name="Pendleton A.L."/>
            <person name="Shaikh M.A."/>
            <person name="Suttiyut T."/>
            <person name="Ogas R."/>
            <person name="Tomko P."/>
            <person name="Gavelis G."/>
            <person name="Widhalm J.R."/>
            <person name="Wisecaver J.H."/>
        </authorList>
    </citation>
    <scope>NUCLEOTIDE SEQUENCE</scope>
    <source>
        <strain evidence="2">ECLA1</strain>
    </source>
</reference>
<gene>
    <name evidence="2" type="ORF">RRG08_028986</name>
</gene>
<evidence type="ECO:0000313" key="3">
    <source>
        <dbReference type="Proteomes" id="UP001283361"/>
    </source>
</evidence>
<feature type="region of interest" description="Disordered" evidence="1">
    <location>
        <begin position="1"/>
        <end position="23"/>
    </location>
</feature>
<evidence type="ECO:0000313" key="2">
    <source>
        <dbReference type="EMBL" id="KAK3804068.1"/>
    </source>
</evidence>
<dbReference type="AlphaFoldDB" id="A0AAE1BD21"/>
<dbReference type="Proteomes" id="UP001283361">
    <property type="component" value="Unassembled WGS sequence"/>
</dbReference>
<keyword evidence="3" id="KW-1185">Reference proteome</keyword>
<organism evidence="2 3">
    <name type="scientific">Elysia crispata</name>
    <name type="common">lettuce slug</name>
    <dbReference type="NCBI Taxonomy" id="231223"/>
    <lineage>
        <taxon>Eukaryota</taxon>
        <taxon>Metazoa</taxon>
        <taxon>Spiralia</taxon>
        <taxon>Lophotrochozoa</taxon>
        <taxon>Mollusca</taxon>
        <taxon>Gastropoda</taxon>
        <taxon>Heterobranchia</taxon>
        <taxon>Euthyneura</taxon>
        <taxon>Panpulmonata</taxon>
        <taxon>Sacoglossa</taxon>
        <taxon>Placobranchoidea</taxon>
        <taxon>Plakobranchidae</taxon>
        <taxon>Elysia</taxon>
    </lineage>
</organism>
<name>A0AAE1BD21_9GAST</name>
<sequence length="102" mass="11117">MSLSQVVVLRQGQSGGTRPKPKEAQITIPETTKKGHGSHRIICLIMLTNSQQWGGIRRASITSSSFTRLIDSGDLPYRVTSNLIRLEPSASSLQVSSRPARS</sequence>
<accession>A0AAE1BD21</accession>
<protein>
    <submittedName>
        <fullName evidence="2">Uncharacterized protein</fullName>
    </submittedName>
</protein>